<evidence type="ECO:0000256" key="3">
    <source>
        <dbReference type="ARBA" id="ARBA00022448"/>
    </source>
</evidence>
<keyword evidence="8" id="KW-1133">Transmembrane helix</keyword>
<dbReference type="GO" id="GO:0098797">
    <property type="term" value="C:plasma membrane protein complex"/>
    <property type="evidence" value="ECO:0007669"/>
    <property type="project" value="TreeGrafter"/>
</dbReference>
<comment type="subcellular location">
    <subcellularLocation>
        <location evidence="1">Cell inner membrane</location>
        <topology evidence="1">Single-pass membrane protein</topology>
        <orientation evidence="1">Periplasmic side</orientation>
    </subcellularLocation>
</comment>
<dbReference type="Proteomes" id="UP001319104">
    <property type="component" value="Unassembled WGS sequence"/>
</dbReference>
<keyword evidence="12" id="KW-1185">Reference proteome</keyword>
<organism evidence="11 12">
    <name type="scientific">Litoribacter ruber</name>
    <dbReference type="NCBI Taxonomy" id="702568"/>
    <lineage>
        <taxon>Bacteria</taxon>
        <taxon>Pseudomonadati</taxon>
        <taxon>Bacteroidota</taxon>
        <taxon>Cytophagia</taxon>
        <taxon>Cytophagales</taxon>
        <taxon>Cyclobacteriaceae</taxon>
        <taxon>Litoribacter</taxon>
    </lineage>
</organism>
<comment type="caution">
    <text evidence="11">The sequence shown here is derived from an EMBL/GenBank/DDBJ whole genome shotgun (WGS) entry which is preliminary data.</text>
</comment>
<dbReference type="Pfam" id="PF03544">
    <property type="entry name" value="TonB_C"/>
    <property type="match status" value="1"/>
</dbReference>
<dbReference type="PROSITE" id="PS52015">
    <property type="entry name" value="TONB_CTD"/>
    <property type="match status" value="1"/>
</dbReference>
<dbReference type="SUPFAM" id="SSF74653">
    <property type="entry name" value="TolA/TonB C-terminal domain"/>
    <property type="match status" value="1"/>
</dbReference>
<evidence type="ECO:0000256" key="9">
    <source>
        <dbReference type="ARBA" id="ARBA00023136"/>
    </source>
</evidence>
<dbReference type="EMBL" id="JAHCMY010000019">
    <property type="protein sequence ID" value="MBS9525794.1"/>
    <property type="molecule type" value="Genomic_DNA"/>
</dbReference>
<name>A0AAP2CL98_9BACT</name>
<comment type="similarity">
    <text evidence="2">Belongs to the TonB family.</text>
</comment>
<keyword evidence="3" id="KW-0813">Transport</keyword>
<evidence type="ECO:0000313" key="12">
    <source>
        <dbReference type="Proteomes" id="UP001319104"/>
    </source>
</evidence>
<dbReference type="InterPro" id="IPR037682">
    <property type="entry name" value="TonB_C"/>
</dbReference>
<keyword evidence="9" id="KW-0472">Membrane</keyword>
<keyword evidence="7" id="KW-0653">Protein transport</keyword>
<dbReference type="PANTHER" id="PTHR33446:SF2">
    <property type="entry name" value="PROTEIN TONB"/>
    <property type="match status" value="1"/>
</dbReference>
<dbReference type="InterPro" id="IPR006260">
    <property type="entry name" value="TonB/TolA_C"/>
</dbReference>
<keyword evidence="6" id="KW-0812">Transmembrane</keyword>
<accession>A0AAP2CL98</accession>
<sequence length="163" mass="17874">MMMLTTEKNALAKRSCLFGIALVATLMLVFSCAPDEDHELILEEDVSGELALRASSGEVFDLVETPPVPNGGYEAWIAYLSQNLIYPDKAKQDGIEGTVYLSFVVEVDGSIQGVEILRGIGGGCDEEAMRVVKNAPDWEPGKQRDQTVNVRMRVPIKFQLPEA</sequence>
<evidence type="ECO:0000259" key="10">
    <source>
        <dbReference type="PROSITE" id="PS52015"/>
    </source>
</evidence>
<gene>
    <name evidence="11" type="ORF">KI659_17370</name>
</gene>
<dbReference type="GO" id="GO:0055085">
    <property type="term" value="P:transmembrane transport"/>
    <property type="evidence" value="ECO:0007669"/>
    <property type="project" value="InterPro"/>
</dbReference>
<dbReference type="GO" id="GO:0015031">
    <property type="term" value="P:protein transport"/>
    <property type="evidence" value="ECO:0007669"/>
    <property type="project" value="UniProtKB-KW"/>
</dbReference>
<keyword evidence="4" id="KW-1003">Cell membrane</keyword>
<dbReference type="GO" id="GO:0031992">
    <property type="term" value="F:energy transducer activity"/>
    <property type="evidence" value="ECO:0007669"/>
    <property type="project" value="TreeGrafter"/>
</dbReference>
<evidence type="ECO:0000256" key="6">
    <source>
        <dbReference type="ARBA" id="ARBA00022692"/>
    </source>
</evidence>
<evidence type="ECO:0000256" key="8">
    <source>
        <dbReference type="ARBA" id="ARBA00022989"/>
    </source>
</evidence>
<dbReference type="Gene3D" id="3.30.1150.10">
    <property type="match status" value="1"/>
</dbReference>
<protein>
    <submittedName>
        <fullName evidence="11">Energy transducer TonB</fullName>
    </submittedName>
</protein>
<evidence type="ECO:0000313" key="11">
    <source>
        <dbReference type="EMBL" id="MBS9525794.1"/>
    </source>
</evidence>
<dbReference type="PANTHER" id="PTHR33446">
    <property type="entry name" value="PROTEIN TONB-RELATED"/>
    <property type="match status" value="1"/>
</dbReference>
<evidence type="ECO:0000256" key="1">
    <source>
        <dbReference type="ARBA" id="ARBA00004383"/>
    </source>
</evidence>
<keyword evidence="5" id="KW-0997">Cell inner membrane</keyword>
<dbReference type="NCBIfam" id="TIGR01352">
    <property type="entry name" value="tonB_Cterm"/>
    <property type="match status" value="1"/>
</dbReference>
<proteinExistence type="inferred from homology"/>
<evidence type="ECO:0000256" key="2">
    <source>
        <dbReference type="ARBA" id="ARBA00006555"/>
    </source>
</evidence>
<evidence type="ECO:0000256" key="5">
    <source>
        <dbReference type="ARBA" id="ARBA00022519"/>
    </source>
</evidence>
<reference evidence="11 12" key="1">
    <citation type="submission" date="2021-05" db="EMBL/GenBank/DDBJ databases">
        <authorList>
            <person name="Zhang Z.D."/>
            <person name="Osman G."/>
        </authorList>
    </citation>
    <scope>NUCLEOTIDE SEQUENCE [LARGE SCALE GENOMIC DNA]</scope>
    <source>
        <strain evidence="11 12">KCTC 32217</strain>
    </source>
</reference>
<feature type="domain" description="TonB C-terminal" evidence="10">
    <location>
        <begin position="71"/>
        <end position="163"/>
    </location>
</feature>
<evidence type="ECO:0000256" key="4">
    <source>
        <dbReference type="ARBA" id="ARBA00022475"/>
    </source>
</evidence>
<dbReference type="AlphaFoldDB" id="A0AAP2CL98"/>
<dbReference type="InterPro" id="IPR051045">
    <property type="entry name" value="TonB-dependent_transducer"/>
</dbReference>
<evidence type="ECO:0000256" key="7">
    <source>
        <dbReference type="ARBA" id="ARBA00022927"/>
    </source>
</evidence>